<dbReference type="SUPFAM" id="SSF56112">
    <property type="entry name" value="Protein kinase-like (PK-like)"/>
    <property type="match status" value="1"/>
</dbReference>
<gene>
    <name evidence="1" type="ORF">H7J73_10615</name>
</gene>
<dbReference type="InterPro" id="IPR004119">
    <property type="entry name" value="EcKL"/>
</dbReference>
<dbReference type="EMBL" id="JACKTY010000024">
    <property type="protein sequence ID" value="MCV7226482.1"/>
    <property type="molecule type" value="Genomic_DNA"/>
</dbReference>
<evidence type="ECO:0000313" key="1">
    <source>
        <dbReference type="EMBL" id="MCV7226482.1"/>
    </source>
</evidence>
<reference evidence="1 2" key="1">
    <citation type="journal article" date="2022" name="BMC Genomics">
        <title>Comparative genome analysis of mycobacteria focusing on tRNA and non-coding RNA.</title>
        <authorList>
            <person name="Behra P.R.K."/>
            <person name="Pettersson B.M.F."/>
            <person name="Ramesh M."/>
            <person name="Das S."/>
            <person name="Dasgupta S."/>
            <person name="Kirsebom L.A."/>
        </authorList>
    </citation>
    <scope>NUCLEOTIDE SEQUENCE [LARGE SCALE GENOMIC DNA]</scope>
    <source>
        <strain evidence="1 2">DSM 44078</strain>
    </source>
</reference>
<protein>
    <submittedName>
        <fullName evidence="1">Phosphotransferase</fullName>
    </submittedName>
</protein>
<dbReference type="RefSeq" id="WP_264067337.1">
    <property type="nucleotide sequence ID" value="NZ_JACKTY010000024.1"/>
</dbReference>
<comment type="caution">
    <text evidence="1">The sequence shown here is derived from an EMBL/GenBank/DDBJ whole genome shotgun (WGS) entry which is preliminary data.</text>
</comment>
<dbReference type="Proteomes" id="UP001526201">
    <property type="component" value="Unassembled WGS sequence"/>
</dbReference>
<dbReference type="InterPro" id="IPR052961">
    <property type="entry name" value="Oxido-Kinase-like_Enzymes"/>
</dbReference>
<sequence length="368" mass="40030">MASTISRFPRTASELTANWLTDVLASAGAIASGSRIKSLRVERIAEGVGFASFLYRAHLELDGDGPATLIIKWPTDYPAFLELAKSMYLYDREVAFYNDIAPAAPVSAPRAYFAAIEDDSTDFVIVMEDLAHLENADHLEGLSIDRMHAVLDEVARFHAWGWEMKPPNTTNPAFLPIDDARMAGLFTVGATAGWPIYLEHGRASAPAGLAEAIQEYAVLASALLGALTEPATLINGDLRADNLFFGDAGPHVTVDYQFAGRGCGMWDVAYLVGQGLTPEERNGQERELVTRYLETLSGLGIDYPFDQAWQQFQLAVVAQVALPLLAMTSWESLNPRGKELLQVLMERCFAVIADSDAVSAVRALKGTS</sequence>
<dbReference type="PANTHER" id="PTHR23020">
    <property type="entry name" value="UNCHARACTERIZED NUCLEAR HORMONE RECEPTOR-RELATED"/>
    <property type="match status" value="1"/>
</dbReference>
<keyword evidence="2" id="KW-1185">Reference proteome</keyword>
<accession>A0ABT3CAI9</accession>
<evidence type="ECO:0000313" key="2">
    <source>
        <dbReference type="Proteomes" id="UP001526201"/>
    </source>
</evidence>
<dbReference type="InterPro" id="IPR011009">
    <property type="entry name" value="Kinase-like_dom_sf"/>
</dbReference>
<name>A0ABT3CAI9_9MYCO</name>
<dbReference type="Gene3D" id="3.90.1200.10">
    <property type="match status" value="1"/>
</dbReference>
<proteinExistence type="predicted"/>
<dbReference type="Pfam" id="PF02958">
    <property type="entry name" value="EcKL"/>
    <property type="match status" value="1"/>
</dbReference>
<organism evidence="1 2">
    <name type="scientific">Mycolicibacterium komossense</name>
    <dbReference type="NCBI Taxonomy" id="1779"/>
    <lineage>
        <taxon>Bacteria</taxon>
        <taxon>Bacillati</taxon>
        <taxon>Actinomycetota</taxon>
        <taxon>Actinomycetes</taxon>
        <taxon>Mycobacteriales</taxon>
        <taxon>Mycobacteriaceae</taxon>
        <taxon>Mycolicibacterium</taxon>
    </lineage>
</organism>
<dbReference type="PANTHER" id="PTHR23020:SF41">
    <property type="entry name" value="AMINOGLYCOSIDE PHOSPHOTRANSFERASE DOMAIN-CONTAINING PROTEIN"/>
    <property type="match status" value="1"/>
</dbReference>